<evidence type="ECO:0000256" key="6">
    <source>
        <dbReference type="ARBA" id="ARBA00022842"/>
    </source>
</evidence>
<dbReference type="Pfam" id="PF01070">
    <property type="entry name" value="FMN_dh"/>
    <property type="match status" value="1"/>
</dbReference>
<keyword evidence="7 11" id="KW-0521">NADP</keyword>
<feature type="binding site" evidence="11">
    <location>
        <begin position="285"/>
        <end position="286"/>
    </location>
    <ligand>
        <name>FMN</name>
        <dbReference type="ChEBI" id="CHEBI:58210"/>
    </ligand>
</feature>
<comment type="caution">
    <text evidence="13">The sequence shown here is derived from an EMBL/GenBank/DDBJ whole genome shotgun (WGS) entry which is preliminary data.</text>
</comment>
<dbReference type="PANTHER" id="PTHR43665:SF1">
    <property type="entry name" value="ISOPENTENYL-DIPHOSPHATE DELTA-ISOMERASE"/>
    <property type="match status" value="1"/>
</dbReference>
<comment type="subunit">
    <text evidence="10 11">Homooctamer. Dimer of tetramers.</text>
</comment>
<feature type="binding site" evidence="11">
    <location>
        <position position="217"/>
    </location>
    <ligand>
        <name>FMN</name>
        <dbReference type="ChEBI" id="CHEBI:58210"/>
    </ligand>
</feature>
<sequence length="355" mass="38975">MKTSNRKLDHIRICLTEEVESGYTGFEDVLLIHQAIPNFDFEEIRTEVQFFGKRLSFPFLIASMTGGHAVSKEINANLAIAVEEKGIGMGVGSQRAGIEDRSVEDTFSVVRDLAPNAFIYANIGLPQVIEDPEVVDKAIEMVDANAIAIHLNYLQEAMMEEGDLISRGAFDVLEEVCRSSRVPVIVKETGAGISREIALKLREIGVSAIDIGGKGGTSFSAVEAYRSENEVLRSVGFDFFDWGIPTAFCLVDCAKILPVIATGGIRNGIDVAKSIAMGAVLASSALPFLSPARISADAVKRQIDRFMRGFKTAMFLCGAKNVEELRRKPIFVSGKLLEWLRFRKVDVEKFCEGRE</sequence>
<keyword evidence="5 11" id="KW-0479">Metal-binding</keyword>
<evidence type="ECO:0000256" key="9">
    <source>
        <dbReference type="ARBA" id="ARBA00023235"/>
    </source>
</evidence>
<feature type="binding site" evidence="11">
    <location>
        <begin position="63"/>
        <end position="65"/>
    </location>
    <ligand>
        <name>FMN</name>
        <dbReference type="ChEBI" id="CHEBI:58210"/>
    </ligand>
</feature>
<evidence type="ECO:0000256" key="11">
    <source>
        <dbReference type="HAMAP-Rule" id="MF_00354"/>
    </source>
</evidence>
<dbReference type="NCBIfam" id="TIGR02151">
    <property type="entry name" value="IPP_isom_2"/>
    <property type="match status" value="1"/>
</dbReference>
<dbReference type="GO" id="GO:0005737">
    <property type="term" value="C:cytoplasm"/>
    <property type="evidence" value="ECO:0007669"/>
    <property type="project" value="UniProtKB-SubCell"/>
</dbReference>
<dbReference type="PIRSF" id="PIRSF003314">
    <property type="entry name" value="IPP_isomerase"/>
    <property type="match status" value="1"/>
</dbReference>
<keyword evidence="9 11" id="KW-0413">Isomerase</keyword>
<dbReference type="InterPro" id="IPR001295">
    <property type="entry name" value="Dihydroorotate_DH_CS"/>
</dbReference>
<evidence type="ECO:0000256" key="4">
    <source>
        <dbReference type="ARBA" id="ARBA00022643"/>
    </source>
</evidence>
<comment type="subcellular location">
    <subcellularLocation>
        <location evidence="11">Cytoplasm</location>
    </subcellularLocation>
</comment>
<feature type="binding site" evidence="11">
    <location>
        <position position="156"/>
    </location>
    <ligand>
        <name>Mg(2+)</name>
        <dbReference type="ChEBI" id="CHEBI:18420"/>
    </ligand>
</feature>
<keyword evidence="2 11" id="KW-0963">Cytoplasm</keyword>
<comment type="catalytic activity">
    <reaction evidence="11">
        <text>isopentenyl diphosphate = dimethylallyl diphosphate</text>
        <dbReference type="Rhea" id="RHEA:23284"/>
        <dbReference type="ChEBI" id="CHEBI:57623"/>
        <dbReference type="ChEBI" id="CHEBI:128769"/>
        <dbReference type="EC" id="5.3.3.2"/>
    </reaction>
</comment>
<accession>A0A7J2TK74</accession>
<dbReference type="SUPFAM" id="SSF51395">
    <property type="entry name" value="FMN-linked oxidoreductases"/>
    <property type="match status" value="1"/>
</dbReference>
<feature type="binding site" evidence="11">
    <location>
        <position position="155"/>
    </location>
    <ligand>
        <name>substrate</name>
    </ligand>
</feature>
<comment type="cofactor">
    <cofactor evidence="11">
        <name>Mg(2+)</name>
        <dbReference type="ChEBI" id="CHEBI:18420"/>
    </cofactor>
</comment>
<keyword evidence="4 11" id="KW-0288">FMN</keyword>
<dbReference type="PROSITE" id="PS00912">
    <property type="entry name" value="DHODEHASE_2"/>
    <property type="match status" value="1"/>
</dbReference>
<comment type="caution">
    <text evidence="11">Lacks conserved residue(s) required for the propagation of feature annotation.</text>
</comment>
<dbReference type="InterPro" id="IPR011179">
    <property type="entry name" value="IPdP_isomerase"/>
</dbReference>
<comment type="cofactor">
    <cofactor evidence="11">
        <name>NADPH</name>
        <dbReference type="ChEBI" id="CHEBI:57783"/>
    </cofactor>
</comment>
<dbReference type="InterPro" id="IPR013785">
    <property type="entry name" value="Aldolase_TIM"/>
</dbReference>
<keyword evidence="8 11" id="KW-0414">Isoprene biosynthesis</keyword>
<comment type="function">
    <text evidence="11">Involved in the biosynthesis of isoprenoids. Catalyzes the 1,3-allylic rearrangement of the homoallylic substrate isopentenyl (IPP) to its allylic isomer, dimethylallyl diphosphate (DMAPP).</text>
</comment>
<feature type="domain" description="FMN-dependent dehydrogenase" evidence="12">
    <location>
        <begin position="169"/>
        <end position="328"/>
    </location>
</feature>
<evidence type="ECO:0000256" key="3">
    <source>
        <dbReference type="ARBA" id="ARBA00022630"/>
    </source>
</evidence>
<keyword evidence="3 11" id="KW-0285">Flavoprotein</keyword>
<evidence type="ECO:0000256" key="8">
    <source>
        <dbReference type="ARBA" id="ARBA00023229"/>
    </source>
</evidence>
<dbReference type="InterPro" id="IPR000262">
    <property type="entry name" value="FMN-dep_DH"/>
</dbReference>
<dbReference type="CDD" id="cd02811">
    <property type="entry name" value="IDI-2_FMN"/>
    <property type="match status" value="1"/>
</dbReference>
<dbReference type="GO" id="GO:0070402">
    <property type="term" value="F:NADPH binding"/>
    <property type="evidence" value="ECO:0007669"/>
    <property type="project" value="UniProtKB-UniRule"/>
</dbReference>
<dbReference type="GO" id="GO:0000287">
    <property type="term" value="F:magnesium ion binding"/>
    <property type="evidence" value="ECO:0007669"/>
    <property type="project" value="UniProtKB-UniRule"/>
</dbReference>
<evidence type="ECO:0000256" key="5">
    <source>
        <dbReference type="ARBA" id="ARBA00022723"/>
    </source>
</evidence>
<dbReference type="GO" id="GO:0006207">
    <property type="term" value="P:'de novo' pyrimidine nucleobase biosynthetic process"/>
    <property type="evidence" value="ECO:0007669"/>
    <property type="project" value="InterPro"/>
</dbReference>
<dbReference type="HAMAP" id="MF_00354">
    <property type="entry name" value="Idi_2"/>
    <property type="match status" value="1"/>
</dbReference>
<feature type="binding site" evidence="11">
    <location>
        <begin position="6"/>
        <end position="7"/>
    </location>
    <ligand>
        <name>substrate</name>
    </ligand>
</feature>
<evidence type="ECO:0000256" key="10">
    <source>
        <dbReference type="ARBA" id="ARBA00025810"/>
    </source>
</evidence>
<proteinExistence type="inferred from homology"/>
<evidence type="ECO:0000313" key="13">
    <source>
        <dbReference type="EMBL" id="HEH35768.1"/>
    </source>
</evidence>
<name>A0A7J2TK74_ARCFL</name>
<feature type="binding site" evidence="11">
    <location>
        <begin position="264"/>
        <end position="266"/>
    </location>
    <ligand>
        <name>FMN</name>
        <dbReference type="ChEBI" id="CHEBI:58210"/>
    </ligand>
</feature>
<dbReference type="EMBL" id="DSLA01000097">
    <property type="protein sequence ID" value="HEH35768.1"/>
    <property type="molecule type" value="Genomic_DNA"/>
</dbReference>
<comment type="similarity">
    <text evidence="11">Belongs to the IPP isomerase type 2 family.</text>
</comment>
<dbReference type="AlphaFoldDB" id="A0A7J2TK74"/>
<comment type="cofactor">
    <cofactor evidence="1 11">
        <name>FMN</name>
        <dbReference type="ChEBI" id="CHEBI:58210"/>
    </cofactor>
</comment>
<protein>
    <recommendedName>
        <fullName evidence="11">Isopentenyl-diphosphate delta-isomerase</fullName>
        <shortName evidence="11">IPP isomerase</shortName>
        <ecNumber evidence="11">5.3.3.2</ecNumber>
    </recommendedName>
    <alternativeName>
        <fullName evidence="11">Isopentenyl diphosphate:dimethylallyl diphosphate isomerase</fullName>
    </alternativeName>
    <alternativeName>
        <fullName evidence="11">Isopentenyl pyrophosphate isomerase</fullName>
    </alternativeName>
    <alternativeName>
        <fullName evidence="11">Type 2 isopentenyl diphosphate isomerase</fullName>
        <shortName evidence="11">IDI-2</shortName>
    </alternativeName>
</protein>
<evidence type="ECO:0000256" key="7">
    <source>
        <dbReference type="ARBA" id="ARBA00022857"/>
    </source>
</evidence>
<dbReference type="GO" id="GO:0010181">
    <property type="term" value="F:FMN binding"/>
    <property type="evidence" value="ECO:0007669"/>
    <property type="project" value="UniProtKB-UniRule"/>
</dbReference>
<evidence type="ECO:0000259" key="12">
    <source>
        <dbReference type="Pfam" id="PF01070"/>
    </source>
</evidence>
<feature type="binding site" evidence="11">
    <location>
        <begin position="93"/>
        <end position="95"/>
    </location>
    <ligand>
        <name>substrate</name>
    </ligand>
</feature>
<evidence type="ECO:0000256" key="1">
    <source>
        <dbReference type="ARBA" id="ARBA00001917"/>
    </source>
</evidence>
<dbReference type="EC" id="5.3.3.2" evidence="11"/>
<dbReference type="GO" id="GO:0016627">
    <property type="term" value="F:oxidoreductase activity, acting on the CH-CH group of donors"/>
    <property type="evidence" value="ECO:0007669"/>
    <property type="project" value="InterPro"/>
</dbReference>
<gene>
    <name evidence="11" type="primary">fni</name>
    <name evidence="13" type="ORF">ENP88_06440</name>
</gene>
<feature type="binding site" evidence="11">
    <location>
        <position position="93"/>
    </location>
    <ligand>
        <name>FMN</name>
        <dbReference type="ChEBI" id="CHEBI:58210"/>
    </ligand>
</feature>
<organism evidence="13">
    <name type="scientific">Archaeoglobus fulgidus</name>
    <dbReference type="NCBI Taxonomy" id="2234"/>
    <lineage>
        <taxon>Archaea</taxon>
        <taxon>Methanobacteriati</taxon>
        <taxon>Methanobacteriota</taxon>
        <taxon>Archaeoglobi</taxon>
        <taxon>Archaeoglobales</taxon>
        <taxon>Archaeoglobaceae</taxon>
        <taxon>Archaeoglobus</taxon>
    </lineage>
</organism>
<dbReference type="GO" id="GO:0004452">
    <property type="term" value="F:isopentenyl-diphosphate delta-isomerase activity"/>
    <property type="evidence" value="ECO:0007669"/>
    <property type="project" value="UniProtKB-UniRule"/>
</dbReference>
<evidence type="ECO:0000256" key="2">
    <source>
        <dbReference type="ARBA" id="ARBA00022490"/>
    </source>
</evidence>
<dbReference type="GO" id="GO:0008299">
    <property type="term" value="P:isoprenoid biosynthetic process"/>
    <property type="evidence" value="ECO:0007669"/>
    <property type="project" value="UniProtKB-UniRule"/>
</dbReference>
<keyword evidence="6 11" id="KW-0460">Magnesium</keyword>
<reference evidence="13" key="1">
    <citation type="journal article" date="2020" name="mSystems">
        <title>Genome- and Community-Level Interaction Insights into Carbon Utilization and Element Cycling Functions of Hydrothermarchaeota in Hydrothermal Sediment.</title>
        <authorList>
            <person name="Zhou Z."/>
            <person name="Liu Y."/>
            <person name="Xu W."/>
            <person name="Pan J."/>
            <person name="Luo Z.H."/>
            <person name="Li M."/>
        </authorList>
    </citation>
    <scope>NUCLEOTIDE SEQUENCE [LARGE SCALE GENOMIC DNA]</scope>
    <source>
        <strain evidence="13">SpSt-26</strain>
    </source>
</reference>
<dbReference type="Gene3D" id="3.20.20.70">
    <property type="entry name" value="Aldolase class I"/>
    <property type="match status" value="1"/>
</dbReference>
<dbReference type="PANTHER" id="PTHR43665">
    <property type="entry name" value="ISOPENTENYL-DIPHOSPHATE DELTA-ISOMERASE"/>
    <property type="match status" value="1"/>
</dbReference>
<dbReference type="SMART" id="SM01240">
    <property type="entry name" value="IMPDH"/>
    <property type="match status" value="1"/>
</dbReference>
<feature type="binding site" evidence="11">
    <location>
        <position position="122"/>
    </location>
    <ligand>
        <name>FMN</name>
        <dbReference type="ChEBI" id="CHEBI:58210"/>
    </ligand>
</feature>
<feature type="binding site" evidence="11">
    <location>
        <position position="187"/>
    </location>
    <ligand>
        <name>FMN</name>
        <dbReference type="ChEBI" id="CHEBI:58210"/>
    </ligand>
</feature>